<feature type="transmembrane region" description="Helical" evidence="1">
    <location>
        <begin position="62"/>
        <end position="82"/>
    </location>
</feature>
<feature type="domain" description="DAGKc" evidence="2">
    <location>
        <begin position="123"/>
        <end position="252"/>
    </location>
</feature>
<dbReference type="Proteomes" id="UP000608063">
    <property type="component" value="Unassembled WGS sequence"/>
</dbReference>
<feature type="transmembrane region" description="Helical" evidence="1">
    <location>
        <begin position="88"/>
        <end position="108"/>
    </location>
</feature>
<sequence length="438" mass="45624">MADATHERWWARAAFVAGIGAGGVPIVFAGLLSTLAVLLVAVGGVVVTVAAAYWFLSSRGALRAFSAGLAVLAPIVVLVLFVRAGLLWVVLLTAALMAAAVFCAHRALADKGATGSGPETPAPTPLRPFIVMNPHSGGGKVEKFDLRRKAEALGAEVYLLEGPESVDVTALARRAVTRGADLLGVAGGDGTQALVAAVAAEHGVPFLVISAGTRNHFALDLGLDRDDPAACLDALTDGVELRVDLGMMNGHPFVNNASFGVYAEVVRSPAYRDDKTGTVLQMLPDLLGAHRDSGLTATIDGVAVEGPQAVLVSNGPYRTTDLAGLGRRECLDAGVLGVVTVCVNSARQAVGLLQGGHARGLMVTHATEVVVHSDQDEIPVGVDGESLTFRTPVQCTIAPRALRVQVPRVRPGMRPVRPTIDLSRLYRLTGMPVRFTLA</sequence>
<dbReference type="Gene3D" id="2.60.200.40">
    <property type="match status" value="1"/>
</dbReference>
<accession>A0A9Q5WQP9</accession>
<dbReference type="Proteomes" id="UP000808906">
    <property type="component" value="Unassembled WGS sequence"/>
</dbReference>
<evidence type="ECO:0000313" key="6">
    <source>
        <dbReference type="Proteomes" id="UP000603463"/>
    </source>
</evidence>
<proteinExistence type="predicted"/>
<dbReference type="InterPro" id="IPR017438">
    <property type="entry name" value="ATP-NAD_kinase_N"/>
</dbReference>
<keyword evidence="1" id="KW-0472">Membrane</keyword>
<keyword evidence="4" id="KW-0418">Kinase</keyword>
<dbReference type="SUPFAM" id="SSF111331">
    <property type="entry name" value="NAD kinase/diacylglycerol kinase-like"/>
    <property type="match status" value="1"/>
</dbReference>
<protein>
    <submittedName>
        <fullName evidence="4">Diacylglycerol kinase</fullName>
    </submittedName>
</protein>
<dbReference type="EMBL" id="WVDC01000005">
    <property type="protein sequence ID" value="NKW42468.1"/>
    <property type="molecule type" value="Genomic_DNA"/>
</dbReference>
<dbReference type="EMBL" id="WVBC01000034">
    <property type="protein sequence ID" value="NKT81462.1"/>
    <property type="molecule type" value="Genomic_DNA"/>
</dbReference>
<name>A0A9Q5WQP9_RHOHA</name>
<organism evidence="4 6">
    <name type="scientific">Rhodococcus hoagii</name>
    <name type="common">Corynebacterium equii</name>
    <dbReference type="NCBI Taxonomy" id="43767"/>
    <lineage>
        <taxon>Bacteria</taxon>
        <taxon>Bacillati</taxon>
        <taxon>Actinomycetota</taxon>
        <taxon>Actinomycetes</taxon>
        <taxon>Mycobacteriales</taxon>
        <taxon>Nocardiaceae</taxon>
        <taxon>Prescottella</taxon>
    </lineage>
</organism>
<dbReference type="RefSeq" id="WP_084963428.1">
    <property type="nucleotide sequence ID" value="NZ_CP095477.1"/>
</dbReference>
<dbReference type="InterPro" id="IPR016064">
    <property type="entry name" value="NAD/diacylglycerol_kinase_sf"/>
</dbReference>
<reference evidence="4" key="2">
    <citation type="journal article" date="2020" name="Environ. Microbiol.">
        <title>The novel and transferable erm(51) gene confers Macrolides, Lincosamides, and Streptogramins B (MLSB) resistance to clonal Rhodococcus equi in the environment.</title>
        <authorList>
            <person name="Huber L."/>
            <person name="Giguere S."/>
            <person name="Slovis N.M."/>
            <person name="Alvarez-Narvaez S."/>
            <person name="Hart K.A."/>
            <person name="Greiter M."/>
            <person name="Morris E.R.A."/>
            <person name="Cohen N.D."/>
        </authorList>
    </citation>
    <scope>NUCLEOTIDE SEQUENCE</scope>
    <source>
        <strain evidence="4">Lh_116_1</strain>
        <strain evidence="5">Lh_16_1</strain>
    </source>
</reference>
<dbReference type="GO" id="GO:0016301">
    <property type="term" value="F:kinase activity"/>
    <property type="evidence" value="ECO:0007669"/>
    <property type="project" value="UniProtKB-KW"/>
</dbReference>
<gene>
    <name evidence="3" type="ORF">GS441_22940</name>
    <name evidence="4" type="ORF">GS882_25660</name>
    <name evidence="5" type="ORF">GS947_12810</name>
</gene>
<evidence type="ECO:0000313" key="5">
    <source>
        <dbReference type="EMBL" id="NKW42468.1"/>
    </source>
</evidence>
<feature type="transmembrane region" description="Helical" evidence="1">
    <location>
        <begin position="35"/>
        <end position="55"/>
    </location>
</feature>
<comment type="caution">
    <text evidence="4">The sequence shown here is derived from an EMBL/GenBank/DDBJ whole genome shotgun (WGS) entry which is preliminary data.</text>
</comment>
<dbReference type="EMBL" id="WUXR01000018">
    <property type="protein sequence ID" value="MBM4568170.1"/>
    <property type="molecule type" value="Genomic_DNA"/>
</dbReference>
<dbReference type="AlphaFoldDB" id="A0A9Q5WQP9"/>
<evidence type="ECO:0000256" key="1">
    <source>
        <dbReference type="SAM" id="Phobius"/>
    </source>
</evidence>
<keyword evidence="4" id="KW-0808">Transferase</keyword>
<dbReference type="Proteomes" id="UP000603463">
    <property type="component" value="Unassembled WGS sequence"/>
</dbReference>
<evidence type="ECO:0000313" key="3">
    <source>
        <dbReference type="EMBL" id="MBM4568170.1"/>
    </source>
</evidence>
<dbReference type="PROSITE" id="PS50146">
    <property type="entry name" value="DAGK"/>
    <property type="match status" value="1"/>
</dbReference>
<feature type="transmembrane region" description="Helical" evidence="1">
    <location>
        <begin position="9"/>
        <end position="29"/>
    </location>
</feature>
<dbReference type="Gene3D" id="3.40.50.10330">
    <property type="entry name" value="Probable inorganic polyphosphate/atp-NAD kinase, domain 1"/>
    <property type="match status" value="1"/>
</dbReference>
<evidence type="ECO:0000259" key="2">
    <source>
        <dbReference type="PROSITE" id="PS50146"/>
    </source>
</evidence>
<evidence type="ECO:0000313" key="4">
    <source>
        <dbReference type="EMBL" id="NKT81462.1"/>
    </source>
</evidence>
<keyword evidence="1" id="KW-0812">Transmembrane</keyword>
<dbReference type="Pfam" id="PF00781">
    <property type="entry name" value="DAGK_cat"/>
    <property type="match status" value="1"/>
</dbReference>
<reference evidence="3" key="1">
    <citation type="submission" date="2019-11" db="EMBL/GenBank/DDBJ databases">
        <title>Spread of Macrolides and rifampicin resistant Rhodococcus equi in clinical isolates in the USA.</title>
        <authorList>
            <person name="Alvarez-Narvaez S."/>
            <person name="Huber L."/>
            <person name="Cohen N.D."/>
            <person name="Slovis N."/>
            <person name="Greiter M."/>
            <person name="Giguere S."/>
            <person name="Hart K."/>
        </authorList>
    </citation>
    <scope>NUCLEOTIDE SEQUENCE</scope>
    <source>
        <strain evidence="3">Lh_17</strain>
    </source>
</reference>
<keyword evidence="1" id="KW-1133">Transmembrane helix</keyword>
<dbReference type="InterPro" id="IPR001206">
    <property type="entry name" value="Diacylglycerol_kinase_cat_dom"/>
</dbReference>